<feature type="compositionally biased region" description="Polar residues" evidence="1">
    <location>
        <begin position="1"/>
        <end position="13"/>
    </location>
</feature>
<evidence type="ECO:0000256" key="1">
    <source>
        <dbReference type="SAM" id="MobiDB-lite"/>
    </source>
</evidence>
<organism evidence="2 3">
    <name type="scientific">Pyrrhoderma noxium</name>
    <dbReference type="NCBI Taxonomy" id="2282107"/>
    <lineage>
        <taxon>Eukaryota</taxon>
        <taxon>Fungi</taxon>
        <taxon>Dikarya</taxon>
        <taxon>Basidiomycota</taxon>
        <taxon>Agaricomycotina</taxon>
        <taxon>Agaricomycetes</taxon>
        <taxon>Hymenochaetales</taxon>
        <taxon>Hymenochaetaceae</taxon>
        <taxon>Pyrrhoderma</taxon>
    </lineage>
</organism>
<accession>A0A286UT31</accession>
<feature type="compositionally biased region" description="Polar residues" evidence="1">
    <location>
        <begin position="121"/>
        <end position="130"/>
    </location>
</feature>
<feature type="region of interest" description="Disordered" evidence="1">
    <location>
        <begin position="1"/>
        <end position="142"/>
    </location>
</feature>
<protein>
    <submittedName>
        <fullName evidence="2">Uncharacterized protein</fullName>
    </submittedName>
</protein>
<dbReference type="Proteomes" id="UP000217199">
    <property type="component" value="Unassembled WGS sequence"/>
</dbReference>
<keyword evidence="3" id="KW-1185">Reference proteome</keyword>
<dbReference type="InParanoid" id="A0A286UT31"/>
<feature type="compositionally biased region" description="Basic and acidic residues" evidence="1">
    <location>
        <begin position="64"/>
        <end position="76"/>
    </location>
</feature>
<name>A0A286UT31_9AGAM</name>
<evidence type="ECO:0000313" key="2">
    <source>
        <dbReference type="EMBL" id="PAV22738.1"/>
    </source>
</evidence>
<feature type="compositionally biased region" description="Basic and acidic residues" evidence="1">
    <location>
        <begin position="14"/>
        <end position="40"/>
    </location>
</feature>
<comment type="caution">
    <text evidence="2">The sequence shown here is derived from an EMBL/GenBank/DDBJ whole genome shotgun (WGS) entry which is preliminary data.</text>
</comment>
<dbReference type="EMBL" id="NBII01000002">
    <property type="protein sequence ID" value="PAV22738.1"/>
    <property type="molecule type" value="Genomic_DNA"/>
</dbReference>
<sequence>MQSSHSVSPTIRQSIEKPEKRVSGRGDVSPRRERDRDRRGGGVSARVGTSTTEANGIKKNVKPKPREKDRGRERGGDGNGNGNGDTEAEARKEKKRTQKLAAIKKALQDDSDPDGTPAKPSVSSTLSPLNRPNARKKYDEEGNNLKAIRKVERIQKRAAKRPDDLDGDLLAGFEKMDVGEKMDLD</sequence>
<gene>
    <name evidence="2" type="ORF">PNOK_0269500</name>
</gene>
<evidence type="ECO:0000313" key="3">
    <source>
        <dbReference type="Proteomes" id="UP000217199"/>
    </source>
</evidence>
<dbReference type="AlphaFoldDB" id="A0A286UT31"/>
<reference evidence="2 3" key="1">
    <citation type="journal article" date="2017" name="Mol. Ecol.">
        <title>Comparative and population genomic landscape of Phellinus noxius: A hypervariable fungus causing root rot in trees.</title>
        <authorList>
            <person name="Chung C.L."/>
            <person name="Lee T.J."/>
            <person name="Akiba M."/>
            <person name="Lee H.H."/>
            <person name="Kuo T.H."/>
            <person name="Liu D."/>
            <person name="Ke H.M."/>
            <person name="Yokoi T."/>
            <person name="Roa M.B."/>
            <person name="Lu M.J."/>
            <person name="Chang Y.Y."/>
            <person name="Ann P.J."/>
            <person name="Tsai J.N."/>
            <person name="Chen C.Y."/>
            <person name="Tzean S.S."/>
            <person name="Ota Y."/>
            <person name="Hattori T."/>
            <person name="Sahashi N."/>
            <person name="Liou R.F."/>
            <person name="Kikuchi T."/>
            <person name="Tsai I.J."/>
        </authorList>
    </citation>
    <scope>NUCLEOTIDE SEQUENCE [LARGE SCALE GENOMIC DNA]</scope>
    <source>
        <strain evidence="2 3">FFPRI411160</strain>
    </source>
</reference>
<proteinExistence type="predicted"/>